<keyword evidence="3" id="KW-1185">Reference proteome</keyword>
<feature type="transmembrane region" description="Helical" evidence="1">
    <location>
        <begin position="64"/>
        <end position="84"/>
    </location>
</feature>
<name>A0A9W4DGT5_9ACTN</name>
<dbReference type="EMBL" id="CAJSLV010000002">
    <property type="protein sequence ID" value="CAG6391081.1"/>
    <property type="molecule type" value="Genomic_DNA"/>
</dbReference>
<gene>
    <name evidence="2" type="ORF">SCOCK_100147</name>
</gene>
<feature type="transmembrane region" description="Helical" evidence="1">
    <location>
        <begin position="37"/>
        <end position="57"/>
    </location>
</feature>
<sequence>MIRGVYPPPVLPQDAFAPFPPGPSGASGLWNRLPRNLVALLIGVAAGLLLAASGLSFDDRAMPLVALGAVLAVSVHGLLAGLLARRSGLASIHSHVGVGRWIGSLTVGGQLLVFRLLPLVLFAPCRAVADLPDLRRRLWRATAVQFLLQSAISAALVLAGGPAAALGWGLGAVTLLTFTSRPHRVTSPAWRLLRLPFGKEEARLDEWRCDPAALAAARAQSSGRLDLMRAALTAAPPSGSPRRQALWAGLALAEGRYGEATYEAVALLGRSTAPSLRAEALHLYACALSDGIRTGLWPADQAMPHFTAAAAALRAQAAPAVLRRTDLGAREAYFQGDYKRAVTLAARAAATAPEALSRSMALNTLAVAHTAAGRPRDAARAAARASALLHR</sequence>
<dbReference type="Proteomes" id="UP001152519">
    <property type="component" value="Unassembled WGS sequence"/>
</dbReference>
<reference evidence="2" key="1">
    <citation type="submission" date="2021-05" db="EMBL/GenBank/DDBJ databases">
        <authorList>
            <person name="Arsene-Ploetze F."/>
        </authorList>
    </citation>
    <scope>NUCLEOTIDE SEQUENCE</scope>
    <source>
        <strain evidence="2">DSM 42138</strain>
    </source>
</reference>
<feature type="transmembrane region" description="Helical" evidence="1">
    <location>
        <begin position="104"/>
        <end position="125"/>
    </location>
</feature>
<keyword evidence="1" id="KW-0812">Transmembrane</keyword>
<organism evidence="2 3">
    <name type="scientific">Actinacidiphila cocklensis</name>
    <dbReference type="NCBI Taxonomy" id="887465"/>
    <lineage>
        <taxon>Bacteria</taxon>
        <taxon>Bacillati</taxon>
        <taxon>Actinomycetota</taxon>
        <taxon>Actinomycetes</taxon>
        <taxon>Kitasatosporales</taxon>
        <taxon>Streptomycetaceae</taxon>
        <taxon>Actinacidiphila</taxon>
    </lineage>
</organism>
<keyword evidence="1" id="KW-1133">Transmembrane helix</keyword>
<evidence type="ECO:0000313" key="3">
    <source>
        <dbReference type="Proteomes" id="UP001152519"/>
    </source>
</evidence>
<evidence type="ECO:0000256" key="1">
    <source>
        <dbReference type="SAM" id="Phobius"/>
    </source>
</evidence>
<feature type="transmembrane region" description="Helical" evidence="1">
    <location>
        <begin position="146"/>
        <end position="170"/>
    </location>
</feature>
<accession>A0A9W4DGT5</accession>
<proteinExistence type="predicted"/>
<protein>
    <submittedName>
        <fullName evidence="2">Uncharacterized protein</fullName>
    </submittedName>
</protein>
<comment type="caution">
    <text evidence="2">The sequence shown here is derived from an EMBL/GenBank/DDBJ whole genome shotgun (WGS) entry which is preliminary data.</text>
</comment>
<keyword evidence="1" id="KW-0472">Membrane</keyword>
<evidence type="ECO:0000313" key="2">
    <source>
        <dbReference type="EMBL" id="CAG6391081.1"/>
    </source>
</evidence>
<dbReference type="AlphaFoldDB" id="A0A9W4DGT5"/>